<protein>
    <submittedName>
        <fullName evidence="1">Uncharacterized protein</fullName>
    </submittedName>
</protein>
<reference evidence="2" key="1">
    <citation type="submission" date="2016-10" db="EMBL/GenBank/DDBJ databases">
        <authorList>
            <person name="Varghese N."/>
            <person name="Submissions S."/>
        </authorList>
    </citation>
    <scope>NUCLEOTIDE SEQUENCE [LARGE SCALE GENOMIC DNA]</scope>
    <source>
        <strain evidence="2">DSM 26348</strain>
    </source>
</reference>
<proteinExistence type="predicted"/>
<keyword evidence="2" id="KW-1185">Reference proteome</keyword>
<dbReference type="EMBL" id="FOQD01000020">
    <property type="protein sequence ID" value="SFJ43750.1"/>
    <property type="molecule type" value="Genomic_DNA"/>
</dbReference>
<evidence type="ECO:0000313" key="2">
    <source>
        <dbReference type="Proteomes" id="UP000199518"/>
    </source>
</evidence>
<gene>
    <name evidence="1" type="ORF">SAMN05421753_12080</name>
</gene>
<dbReference type="STRING" id="1576369.SAMN05421753_12080"/>
<organism evidence="1 2">
    <name type="scientific">Planctomicrobium piriforme</name>
    <dbReference type="NCBI Taxonomy" id="1576369"/>
    <lineage>
        <taxon>Bacteria</taxon>
        <taxon>Pseudomonadati</taxon>
        <taxon>Planctomycetota</taxon>
        <taxon>Planctomycetia</taxon>
        <taxon>Planctomycetales</taxon>
        <taxon>Planctomycetaceae</taxon>
        <taxon>Planctomicrobium</taxon>
    </lineage>
</organism>
<name>A0A1I3RCH3_9PLAN</name>
<dbReference type="Proteomes" id="UP000199518">
    <property type="component" value="Unassembled WGS sequence"/>
</dbReference>
<dbReference type="AlphaFoldDB" id="A0A1I3RCH3"/>
<evidence type="ECO:0000313" key="1">
    <source>
        <dbReference type="EMBL" id="SFJ43750.1"/>
    </source>
</evidence>
<accession>A0A1I3RCH3</accession>
<sequence>MPTTRLDSSNSEITIVLESVQTEGFCHPSTYLKEAQLALPWTRTRARFLSRHAVPRPCRAGLNLILQILRSISSNEESMSSEDGWRAASLRPPCTSKIGLGGYVPCRRLVCGILQQKRSTKRRSQFWKHGVATKVSPDCWRRQFRRTAQNAYLQALDRPDGRHPTV</sequence>